<feature type="transmembrane region" description="Helical" evidence="1">
    <location>
        <begin position="234"/>
        <end position="257"/>
    </location>
</feature>
<dbReference type="PANTHER" id="PTHR35136:SF1">
    <property type="entry name" value="CYCLOEUCALENOL CYCLOISOMERASE"/>
    <property type="match status" value="1"/>
</dbReference>
<proteinExistence type="predicted"/>
<protein>
    <recommendedName>
        <fullName evidence="3">Cycloeucalenol cycloisomerase</fullName>
    </recommendedName>
</protein>
<feature type="transmembrane region" description="Helical" evidence="1">
    <location>
        <begin position="7"/>
        <end position="29"/>
    </location>
</feature>
<name>A0A7S3V6E4_9STRA</name>
<accession>A0A7S3V6E4</accession>
<keyword evidence="1" id="KW-0472">Membrane</keyword>
<feature type="transmembrane region" description="Helical" evidence="1">
    <location>
        <begin position="200"/>
        <end position="222"/>
    </location>
</feature>
<dbReference type="GO" id="GO:0047793">
    <property type="term" value="F:cycloeucalenol cycloisomerase activity"/>
    <property type="evidence" value="ECO:0007669"/>
    <property type="project" value="InterPro"/>
</dbReference>
<evidence type="ECO:0000256" key="1">
    <source>
        <dbReference type="SAM" id="Phobius"/>
    </source>
</evidence>
<dbReference type="EMBL" id="HBIO01006404">
    <property type="protein sequence ID" value="CAE0459839.1"/>
    <property type="molecule type" value="Transcribed_RNA"/>
</dbReference>
<evidence type="ECO:0008006" key="3">
    <source>
        <dbReference type="Google" id="ProtNLM"/>
    </source>
</evidence>
<gene>
    <name evidence="2" type="ORF">CDEB00056_LOCUS4680</name>
</gene>
<feature type="transmembrane region" description="Helical" evidence="1">
    <location>
        <begin position="59"/>
        <end position="77"/>
    </location>
</feature>
<dbReference type="AlphaFoldDB" id="A0A7S3V6E4"/>
<keyword evidence="1" id="KW-0812">Transmembrane</keyword>
<keyword evidence="1" id="KW-1133">Transmembrane helix</keyword>
<evidence type="ECO:0000313" key="2">
    <source>
        <dbReference type="EMBL" id="CAE0459839.1"/>
    </source>
</evidence>
<feature type="transmembrane region" description="Helical" evidence="1">
    <location>
        <begin position="89"/>
        <end position="107"/>
    </location>
</feature>
<feature type="transmembrane region" description="Helical" evidence="1">
    <location>
        <begin position="160"/>
        <end position="180"/>
    </location>
</feature>
<sequence length="307" mass="35650">MNLFSNDIVVTMTAILTTMFLGLGCLIYMQEPNPDGKSSFYPCPKTEPSKYAYEKFHTYYSPIWMGIFGIIVVFQLYEKWSAMEYNTYLLLLALPCVLQPIFVPSAFFQSPDETRPLAERYATKANLWLAVYTFIGNYWYTHYFYSVLKASYSMPSTRFNNVPIAMFFATHFYFSSYHVFSNACLRKIKTSFEAGFKRRLLYISTVFVLSYFTAFVETLTISSFPYYSFEDRDMAYKVGSAFYGIYFLVSFPAFLEFDADVDSPAKGAKKVTLWDTFVQSCGYCMMILCILDFTRLYLDCNLVIGRQ</sequence>
<feature type="transmembrane region" description="Helical" evidence="1">
    <location>
        <begin position="127"/>
        <end position="148"/>
    </location>
</feature>
<feature type="transmembrane region" description="Helical" evidence="1">
    <location>
        <begin position="277"/>
        <end position="298"/>
    </location>
</feature>
<reference evidence="2" key="1">
    <citation type="submission" date="2021-01" db="EMBL/GenBank/DDBJ databases">
        <authorList>
            <person name="Corre E."/>
            <person name="Pelletier E."/>
            <person name="Niang G."/>
            <person name="Scheremetjew M."/>
            <person name="Finn R."/>
            <person name="Kale V."/>
            <person name="Holt S."/>
            <person name="Cochrane G."/>
            <person name="Meng A."/>
            <person name="Brown T."/>
            <person name="Cohen L."/>
        </authorList>
    </citation>
    <scope>NUCLEOTIDE SEQUENCE</scope>
    <source>
        <strain evidence="2">MM31A-1</strain>
    </source>
</reference>
<organism evidence="2">
    <name type="scientific">Chaetoceros debilis</name>
    <dbReference type="NCBI Taxonomy" id="122233"/>
    <lineage>
        <taxon>Eukaryota</taxon>
        <taxon>Sar</taxon>
        <taxon>Stramenopiles</taxon>
        <taxon>Ochrophyta</taxon>
        <taxon>Bacillariophyta</taxon>
        <taxon>Coscinodiscophyceae</taxon>
        <taxon>Chaetocerotophycidae</taxon>
        <taxon>Chaetocerotales</taxon>
        <taxon>Chaetocerotaceae</taxon>
        <taxon>Chaetoceros</taxon>
    </lineage>
</organism>
<dbReference type="PANTHER" id="PTHR35136">
    <property type="entry name" value="CYCLOEUCALENOL CYCLOISOMERASE"/>
    <property type="match status" value="1"/>
</dbReference>
<dbReference type="InterPro" id="IPR020532">
    <property type="entry name" value="Cycloeucalenol_cycloisomerase"/>
</dbReference>